<accession>A0A6M3JGX0</accession>
<sequence>MADQYCPECWAVLVPDYGKRRGKRTFFGWICPDCGYKLPAAIGAWECRE</sequence>
<protein>
    <submittedName>
        <fullName evidence="1">Uncharacterized protein</fullName>
    </submittedName>
</protein>
<name>A0A6M3JGX0_9ZZZZ</name>
<gene>
    <name evidence="1" type="ORF">MM415A06864_0006</name>
</gene>
<evidence type="ECO:0000313" key="1">
    <source>
        <dbReference type="EMBL" id="QJA68405.1"/>
    </source>
</evidence>
<reference evidence="1" key="1">
    <citation type="submission" date="2020-03" db="EMBL/GenBank/DDBJ databases">
        <title>The deep terrestrial virosphere.</title>
        <authorList>
            <person name="Holmfeldt K."/>
            <person name="Nilsson E."/>
            <person name="Simone D."/>
            <person name="Lopez-Fernandez M."/>
            <person name="Wu X."/>
            <person name="de Brujin I."/>
            <person name="Lundin D."/>
            <person name="Andersson A."/>
            <person name="Bertilsson S."/>
            <person name="Dopson M."/>
        </authorList>
    </citation>
    <scope>NUCLEOTIDE SEQUENCE</scope>
    <source>
        <strain evidence="1">MM415A06864</strain>
    </source>
</reference>
<proteinExistence type="predicted"/>
<organism evidence="1">
    <name type="scientific">viral metagenome</name>
    <dbReference type="NCBI Taxonomy" id="1070528"/>
    <lineage>
        <taxon>unclassified sequences</taxon>
        <taxon>metagenomes</taxon>
        <taxon>organismal metagenomes</taxon>
    </lineage>
</organism>
<dbReference type="EMBL" id="MT141614">
    <property type="protein sequence ID" value="QJA68405.1"/>
    <property type="molecule type" value="Genomic_DNA"/>
</dbReference>
<dbReference type="AlphaFoldDB" id="A0A6M3JGX0"/>